<protein>
    <submittedName>
        <fullName evidence="1">Uncharacterized protein</fullName>
    </submittedName>
</protein>
<reference evidence="1" key="1">
    <citation type="submission" date="2014-09" db="EMBL/GenBank/DDBJ databases">
        <authorList>
            <person name="Magalhaes I.L.F."/>
            <person name="Oliveira U."/>
            <person name="Santos F.R."/>
            <person name="Vidigal T.H.D.A."/>
            <person name="Brescovit A.D."/>
            <person name="Santos A.J."/>
        </authorList>
    </citation>
    <scope>NUCLEOTIDE SEQUENCE</scope>
    <source>
        <tissue evidence="1">Shoot tissue taken approximately 20 cm above the soil surface</tissue>
    </source>
</reference>
<dbReference type="EMBL" id="GBRH01191919">
    <property type="protein sequence ID" value="JAE05977.1"/>
    <property type="molecule type" value="Transcribed_RNA"/>
</dbReference>
<evidence type="ECO:0000313" key="1">
    <source>
        <dbReference type="EMBL" id="JAE05977.1"/>
    </source>
</evidence>
<sequence>MNLFLRCSIIGWAPSYSVGRCENFIKAVGETCWWKEPYKKREAATHTYNSGYVQASTFCRIYYRPIHGALAACVPEVVPKHVAIHFPGQDERRGGAKMKTESKDGICKIFARHCKRNGKGSSNIT</sequence>
<proteinExistence type="predicted"/>
<reference evidence="1" key="2">
    <citation type="journal article" date="2015" name="Data Brief">
        <title>Shoot transcriptome of the giant reed, Arundo donax.</title>
        <authorList>
            <person name="Barrero R.A."/>
            <person name="Guerrero F.D."/>
            <person name="Moolhuijzen P."/>
            <person name="Goolsby J.A."/>
            <person name="Tidwell J."/>
            <person name="Bellgard S.E."/>
            <person name="Bellgard M.I."/>
        </authorList>
    </citation>
    <scope>NUCLEOTIDE SEQUENCE</scope>
    <source>
        <tissue evidence="1">Shoot tissue taken approximately 20 cm above the soil surface</tissue>
    </source>
</reference>
<accession>A0A0A9F0W7</accession>
<dbReference type="AlphaFoldDB" id="A0A0A9F0W7"/>
<name>A0A0A9F0W7_ARUDO</name>
<organism evidence="1">
    <name type="scientific">Arundo donax</name>
    <name type="common">Giant reed</name>
    <name type="synonym">Donax arundinaceus</name>
    <dbReference type="NCBI Taxonomy" id="35708"/>
    <lineage>
        <taxon>Eukaryota</taxon>
        <taxon>Viridiplantae</taxon>
        <taxon>Streptophyta</taxon>
        <taxon>Embryophyta</taxon>
        <taxon>Tracheophyta</taxon>
        <taxon>Spermatophyta</taxon>
        <taxon>Magnoliopsida</taxon>
        <taxon>Liliopsida</taxon>
        <taxon>Poales</taxon>
        <taxon>Poaceae</taxon>
        <taxon>PACMAD clade</taxon>
        <taxon>Arundinoideae</taxon>
        <taxon>Arundineae</taxon>
        <taxon>Arundo</taxon>
    </lineage>
</organism>